<evidence type="ECO:0000313" key="2">
    <source>
        <dbReference type="Proteomes" id="UP000679848"/>
    </source>
</evidence>
<evidence type="ECO:0000313" key="1">
    <source>
        <dbReference type="EMBL" id="BCK84913.1"/>
    </source>
</evidence>
<dbReference type="Proteomes" id="UP000679848">
    <property type="component" value="Chromosome"/>
</dbReference>
<dbReference type="KEGG" id="pfaa:MM59RIKEN_22320"/>
<reference evidence="1" key="1">
    <citation type="submission" date="2020-09" db="EMBL/GenBank/DDBJ databases">
        <title>New species isolated from human feces.</title>
        <authorList>
            <person name="Kitahara M."/>
            <person name="Shigeno Y."/>
            <person name="Shime M."/>
            <person name="Matsumoto Y."/>
            <person name="Nakamura S."/>
            <person name="Motooka D."/>
            <person name="Fukuoka S."/>
            <person name="Nishikawa H."/>
            <person name="Benno Y."/>
        </authorList>
    </citation>
    <scope>NUCLEOTIDE SEQUENCE</scope>
    <source>
        <strain evidence="1">MM59</strain>
    </source>
</reference>
<dbReference type="RefSeq" id="WP_213543346.1">
    <property type="nucleotide sequence ID" value="NZ_AP023420.1"/>
</dbReference>
<dbReference type="AlphaFoldDB" id="A0A810QKP6"/>
<keyword evidence="2" id="KW-1185">Reference proteome</keyword>
<accession>A0A810QKP6</accession>
<protein>
    <submittedName>
        <fullName evidence="1">Uncharacterized protein</fullName>
    </submittedName>
</protein>
<dbReference type="EMBL" id="AP023420">
    <property type="protein sequence ID" value="BCK84913.1"/>
    <property type="molecule type" value="Genomic_DNA"/>
</dbReference>
<sequence length="556" mass="62495">MTTSSHALDELITTPQQDQALLNIFRYPLTIIAAPDGYRKVSILRHFAAQHGALFVWVRLFWSQESGEGFWREFVTAIGKLSPTVAREMSKFQYPDSFEACSTVVGLLEGLCRDGHLVIVLEDFDRVETQRVDKLLQRMLQCASSQFHLVTISQSPPLLYSDGYLLFPDCNFIGKDILQFSREQTDRLATSLNKRYAASDSFWLAEYTGGWPHLIVYILSESRDKVLNRYYAARLASQMYRIAFSRELDPQMADILLVLCELQQFTLEDAIEILDKYEDADTIHQWLDTLAAETVFLSRQETTYIMCPSAVEFLQEESRKVHSSMVRIGLQNIALKYFSAGSPSLAISLLFRHHDLDGLLSLLDQHVVEEFSELVITTLFQCSEDIGIPQMAVHPIAVCQIAFILLKSDLYAQTGIRLLESLREYTLHTETLSYDREAVLGQIELTLANRQSGQIYSKGLIRLTAASPQGGVYPSWIAPSLLGSVHSSVGSMVEEVAAFQSLCASDGADYLSPIKCANITQAEYQLETGYPSKAIYYALESITDSDRKSASLISLV</sequence>
<gene>
    <name evidence="1" type="ORF">MM59RIKEN_22320</name>
</gene>
<organism evidence="1 2">
    <name type="scientific">Pusillibacter faecalis</name>
    <dbReference type="NCBI Taxonomy" id="2714358"/>
    <lineage>
        <taxon>Bacteria</taxon>
        <taxon>Bacillati</taxon>
        <taxon>Bacillota</taxon>
        <taxon>Clostridia</taxon>
        <taxon>Eubacteriales</taxon>
        <taxon>Oscillospiraceae</taxon>
        <taxon>Pusillibacter</taxon>
    </lineage>
</organism>
<name>A0A810QKP6_9FIRM</name>
<proteinExistence type="predicted"/>